<sequence length="106" mass="12607">LMMADAEIIKSDFARLQAELEHEREIREMLKESVCDLKRTLSDLEDRVNSVDKEGNEWKTRFETQLELNRQLERQIGFVQERLESLRGNPIDRLASIRLYDEMPEV</sequence>
<dbReference type="InterPro" id="IPR028022">
    <property type="entry name" value="DUF4600"/>
</dbReference>
<reference evidence="1" key="1">
    <citation type="submission" date="2018-07" db="EMBL/GenBank/DDBJ databases">
        <title>Comparative genomics of catfishes provides insights into carnivory and benthic adaptation.</title>
        <authorList>
            <person name="Zhang Y."/>
            <person name="Wang D."/>
            <person name="Peng Z."/>
            <person name="Zheng S."/>
            <person name="Shao F."/>
            <person name="Tao W."/>
        </authorList>
    </citation>
    <scope>NUCLEOTIDE SEQUENCE</scope>
    <source>
        <strain evidence="1">Chongqing</strain>
    </source>
</reference>
<comment type="caution">
    <text evidence="1">The sequence shown here is derived from an EMBL/GenBank/DDBJ whole genome shotgun (WGS) entry which is preliminary data.</text>
</comment>
<dbReference type="EMBL" id="MU563456">
    <property type="protein sequence ID" value="KAI5612994.1"/>
    <property type="molecule type" value="Genomic_DNA"/>
</dbReference>
<dbReference type="PANTHER" id="PTHR28671:SF3">
    <property type="entry name" value="COILED-COIL DOMAIN-CONTAINING PROTEIN 169"/>
    <property type="match status" value="1"/>
</dbReference>
<proteinExistence type="predicted"/>
<evidence type="ECO:0000313" key="2">
    <source>
        <dbReference type="Proteomes" id="UP001205998"/>
    </source>
</evidence>
<protein>
    <submittedName>
        <fullName evidence="1">Coiled-coil domain-containing protein 169-like isoform X1</fullName>
    </submittedName>
</protein>
<name>A0AAD5AAA3_SILAS</name>
<dbReference type="Proteomes" id="UP001205998">
    <property type="component" value="Unassembled WGS sequence"/>
</dbReference>
<dbReference type="AlphaFoldDB" id="A0AAD5AAA3"/>
<accession>A0AAD5AAA3</accession>
<gene>
    <name evidence="1" type="ORF">C0J50_4236</name>
</gene>
<feature type="non-terminal residue" evidence="1">
    <location>
        <position position="1"/>
    </location>
</feature>
<feature type="non-terminal residue" evidence="1">
    <location>
        <position position="106"/>
    </location>
</feature>
<organism evidence="1 2">
    <name type="scientific">Silurus asotus</name>
    <name type="common">Amur catfish</name>
    <name type="synonym">Parasilurus asotus</name>
    <dbReference type="NCBI Taxonomy" id="30991"/>
    <lineage>
        <taxon>Eukaryota</taxon>
        <taxon>Metazoa</taxon>
        <taxon>Chordata</taxon>
        <taxon>Craniata</taxon>
        <taxon>Vertebrata</taxon>
        <taxon>Euteleostomi</taxon>
        <taxon>Actinopterygii</taxon>
        <taxon>Neopterygii</taxon>
        <taxon>Teleostei</taxon>
        <taxon>Ostariophysi</taxon>
        <taxon>Siluriformes</taxon>
        <taxon>Siluridae</taxon>
        <taxon>Silurus</taxon>
    </lineage>
</organism>
<evidence type="ECO:0000313" key="1">
    <source>
        <dbReference type="EMBL" id="KAI5612994.1"/>
    </source>
</evidence>
<dbReference type="PANTHER" id="PTHR28671">
    <property type="entry name" value="COILED-COIL DOMAIN-CONTAINING PROTEIN 169"/>
    <property type="match status" value="1"/>
</dbReference>
<dbReference type="Pfam" id="PF15372">
    <property type="entry name" value="DUF4600"/>
    <property type="match status" value="1"/>
</dbReference>
<keyword evidence="2" id="KW-1185">Reference proteome</keyword>